<dbReference type="EMBL" id="ATAO01000079">
    <property type="protein sequence ID" value="EQM83409.1"/>
    <property type="molecule type" value="Genomic_DNA"/>
</dbReference>
<dbReference type="Proteomes" id="UP000016033">
    <property type="component" value="Unassembled WGS sequence"/>
</dbReference>
<name>T5KTR3_MICMQ</name>
<proteinExistence type="predicted"/>
<sequence length="76" mass="8591">MLLILRMQVEGETCMLEDKNMSNVSGWCVKLCLHLNYDPKPRRSGGAFVVQLWPRHHTLTSLCRATAASHDLTLPV</sequence>
<comment type="caution">
    <text evidence="1">The sequence shown here is derived from an EMBL/GenBank/DDBJ whole genome shotgun (WGS) entry which is preliminary data.</text>
</comment>
<evidence type="ECO:0000313" key="2">
    <source>
        <dbReference type="Proteomes" id="UP000016033"/>
    </source>
</evidence>
<reference evidence="1 2" key="1">
    <citation type="journal article" date="2013" name="Genome Announc.">
        <title>Whole-genome sequences of five oyster-associated bacteria show potential for crude oil hydrocarbon degradation.</title>
        <authorList>
            <person name="Chauhan A."/>
            <person name="Green S."/>
            <person name="Pathak A."/>
            <person name="Thomas J."/>
            <person name="Venkatramanan R."/>
        </authorList>
    </citation>
    <scope>NUCLEOTIDE SEQUENCE [LARGE SCALE GENOMIC DNA]</scope>
    <source>
        <strain evidence="1 2">MF109</strain>
    </source>
</reference>
<protein>
    <submittedName>
        <fullName evidence="1">Uncharacterized protein</fullName>
    </submittedName>
</protein>
<gene>
    <name evidence="1" type="ORF">L687_12380</name>
</gene>
<organism evidence="1 2">
    <name type="scientific">Microbacterium maritypicum MF109</name>
    <dbReference type="NCBI Taxonomy" id="1333857"/>
    <lineage>
        <taxon>Bacteria</taxon>
        <taxon>Bacillati</taxon>
        <taxon>Actinomycetota</taxon>
        <taxon>Actinomycetes</taxon>
        <taxon>Micrococcales</taxon>
        <taxon>Microbacteriaceae</taxon>
        <taxon>Microbacterium</taxon>
    </lineage>
</organism>
<evidence type="ECO:0000313" key="1">
    <source>
        <dbReference type="EMBL" id="EQM83409.1"/>
    </source>
</evidence>
<dbReference type="AlphaFoldDB" id="T5KTR3"/>
<accession>T5KTR3</accession>